<gene>
    <name evidence="2" type="ORF">SU60_06005</name>
</gene>
<dbReference type="InterPro" id="IPR010183">
    <property type="entry name" value="Phage_lambda_Bet"/>
</dbReference>
<dbReference type="RefSeq" id="WP_014386738.1">
    <property type="nucleotide sequence ID" value="NZ_CBCRVP010000007.1"/>
</dbReference>
<dbReference type="NCBIfam" id="TIGR01913">
    <property type="entry name" value="bet_lambda"/>
    <property type="match status" value="1"/>
</dbReference>
<name>A0A0C3IBI2_9VIBR</name>
<dbReference type="GO" id="GO:0006310">
    <property type="term" value="P:DNA recombination"/>
    <property type="evidence" value="ECO:0007669"/>
    <property type="project" value="InterPro"/>
</dbReference>
<comment type="caution">
    <text evidence="2">The sequence shown here is derived from an EMBL/GenBank/DDBJ whole genome shotgun (WGS) entry which is preliminary data.</text>
</comment>
<sequence>MSTKPETKSLVERMAQRFGVDAKKFFETLKLTAFKQRDGSAPTDEQMMALLIVAEQYNLNPFTREIYAFPDKSGGIVPVVGVDGWSRIANEHKQFDGVEFEYSENLIEMPGAKVKCPEWVECIVYRKDRTRSIRIREYLDEVYRPPVEATGQYGPYTVIGPWQTHTKRQLRHKGFIQGLRIGLGFSGIYDQDEAERIIEGEAHVVSSEQTTKQPAVIEASSPLALEHKKKMDPLLKQLADRAIAQNAWSATHEYVESRFSGAELEYAVQYLRDAEIDSMEPAVTQKASIQEKGNVDDVQSELPDEPIQHDPDPIEEGLHEPDPELEEGGDGNYF</sequence>
<dbReference type="STRING" id="50718.SU60_06005"/>
<evidence type="ECO:0000256" key="1">
    <source>
        <dbReference type="SAM" id="MobiDB-lite"/>
    </source>
</evidence>
<feature type="region of interest" description="Disordered" evidence="1">
    <location>
        <begin position="282"/>
        <end position="334"/>
    </location>
</feature>
<feature type="compositionally biased region" description="Acidic residues" evidence="1">
    <location>
        <begin position="323"/>
        <end position="334"/>
    </location>
</feature>
<dbReference type="Proteomes" id="UP000031977">
    <property type="component" value="Unassembled WGS sequence"/>
</dbReference>
<evidence type="ECO:0000313" key="2">
    <source>
        <dbReference type="EMBL" id="KIN11632.1"/>
    </source>
</evidence>
<proteinExistence type="predicted"/>
<dbReference type="AlphaFoldDB" id="A0A0C3IBI2"/>
<dbReference type="InterPro" id="IPR018330">
    <property type="entry name" value="RecT_fam"/>
</dbReference>
<evidence type="ECO:0000313" key="3">
    <source>
        <dbReference type="Proteomes" id="UP000031977"/>
    </source>
</evidence>
<feature type="compositionally biased region" description="Basic and acidic residues" evidence="1">
    <location>
        <begin position="306"/>
        <end position="322"/>
    </location>
</feature>
<dbReference type="Pfam" id="PF03837">
    <property type="entry name" value="RecT"/>
    <property type="match status" value="1"/>
</dbReference>
<dbReference type="GO" id="GO:0003677">
    <property type="term" value="F:DNA binding"/>
    <property type="evidence" value="ECO:0007669"/>
    <property type="project" value="InterPro"/>
</dbReference>
<dbReference type="OrthoDB" id="8909920at2"/>
<organism evidence="2 3">
    <name type="scientific">Vibrio mytili</name>
    <dbReference type="NCBI Taxonomy" id="50718"/>
    <lineage>
        <taxon>Bacteria</taxon>
        <taxon>Pseudomonadati</taxon>
        <taxon>Pseudomonadota</taxon>
        <taxon>Gammaproteobacteria</taxon>
        <taxon>Vibrionales</taxon>
        <taxon>Vibrionaceae</taxon>
        <taxon>Vibrio</taxon>
    </lineage>
</organism>
<reference evidence="2 3" key="1">
    <citation type="submission" date="2015-01" db="EMBL/GenBank/DDBJ databases">
        <title>Draft genome of Vibrio mytili type strain CAIM 528.</title>
        <authorList>
            <person name="Gonzalez-Castillo A."/>
            <person name="Gomez-Gil B."/>
            <person name="Enciso-Ibarra J."/>
        </authorList>
    </citation>
    <scope>NUCLEOTIDE SEQUENCE [LARGE SCALE GENOMIC DNA]</scope>
    <source>
        <strain evidence="2 3">CAIM 528</strain>
    </source>
</reference>
<accession>A0A0C3IBI2</accession>
<keyword evidence="3" id="KW-1185">Reference proteome</keyword>
<protein>
    <submittedName>
        <fullName evidence="2">Recombinase</fullName>
    </submittedName>
</protein>
<dbReference type="EMBL" id="JXOK01000015">
    <property type="protein sequence ID" value="KIN11632.1"/>
    <property type="molecule type" value="Genomic_DNA"/>
</dbReference>